<name>A0A8H3EY20_9LECA</name>
<sequence length="487" mass="54574">MAITDGAIHGVKSLEQLRALQIPEGQQTLMLNWDPSALGLPLLRNATIKEGVTIAPWPKPAFDKIFKAVSQKAGYIENPTVHSIRRAVGKQIDASYTSIQRSQHLTQKDLKVFGDSYVANTSSVDGKAAYLVFDRLREHGITTQLPADRMRLLEENKELQDLRLQIATLIDKAKALPESPLSSAEKSTLQSEIDTARARLKSRKHCLKQEAIQKYRKEWVGKQRELKVKMNGTFSNVPHKAEILDAMAYILPGRVRLALAMTSDAPACEEQRWQTIYDLYDLIIRDHTVIYLPGEGPVNGKCLLERCSLRLGQIIFKTNTNYSLGQSTPENGLKSLEIQTLSPADVTNNRSLRTPASTCVTMTRSCLKTVSPEVLCKKPKNIVPLDAQDVDLVIPSEDALYSSFLAYRIAGPRLRRTWKTWPQLNCKAQNTRKHTCCRTTAKADAQSEYTDGCLNSPQDVVQKKPRLLLRVKPQQTQNTPIDAVHIN</sequence>
<dbReference type="InterPro" id="IPR021842">
    <property type="entry name" value="DUF3435"/>
</dbReference>
<dbReference type="PANTHER" id="PTHR37535:SF3">
    <property type="entry name" value="FLUG DOMAIN-CONTAINING PROTEIN"/>
    <property type="match status" value="1"/>
</dbReference>
<reference evidence="1" key="1">
    <citation type="submission" date="2021-03" db="EMBL/GenBank/DDBJ databases">
        <authorList>
            <person name="Tagirdzhanova G."/>
        </authorList>
    </citation>
    <scope>NUCLEOTIDE SEQUENCE</scope>
</reference>
<accession>A0A8H3EY20</accession>
<comment type="caution">
    <text evidence="1">The sequence shown here is derived from an EMBL/GenBank/DDBJ whole genome shotgun (WGS) entry which is preliminary data.</text>
</comment>
<dbReference type="EMBL" id="CAJPDQ010000007">
    <property type="protein sequence ID" value="CAF9912407.1"/>
    <property type="molecule type" value="Genomic_DNA"/>
</dbReference>
<gene>
    <name evidence="1" type="ORF">GOMPHAMPRED_007652</name>
</gene>
<proteinExistence type="predicted"/>
<evidence type="ECO:0000313" key="1">
    <source>
        <dbReference type="EMBL" id="CAF9912407.1"/>
    </source>
</evidence>
<dbReference type="OrthoDB" id="5400577at2759"/>
<keyword evidence="2" id="KW-1185">Reference proteome</keyword>
<organism evidence="1 2">
    <name type="scientific">Gomphillus americanus</name>
    <dbReference type="NCBI Taxonomy" id="1940652"/>
    <lineage>
        <taxon>Eukaryota</taxon>
        <taxon>Fungi</taxon>
        <taxon>Dikarya</taxon>
        <taxon>Ascomycota</taxon>
        <taxon>Pezizomycotina</taxon>
        <taxon>Lecanoromycetes</taxon>
        <taxon>OSLEUM clade</taxon>
        <taxon>Ostropomycetidae</taxon>
        <taxon>Ostropales</taxon>
        <taxon>Graphidaceae</taxon>
        <taxon>Gomphilloideae</taxon>
        <taxon>Gomphillus</taxon>
    </lineage>
</organism>
<protein>
    <submittedName>
        <fullName evidence="1">Uncharacterized protein</fullName>
    </submittedName>
</protein>
<evidence type="ECO:0000313" key="2">
    <source>
        <dbReference type="Proteomes" id="UP000664169"/>
    </source>
</evidence>
<dbReference type="Proteomes" id="UP000664169">
    <property type="component" value="Unassembled WGS sequence"/>
</dbReference>
<dbReference type="Pfam" id="PF11917">
    <property type="entry name" value="DUF3435"/>
    <property type="match status" value="1"/>
</dbReference>
<dbReference type="PANTHER" id="PTHR37535">
    <property type="entry name" value="FLUG DOMAIN PROTEIN"/>
    <property type="match status" value="1"/>
</dbReference>
<dbReference type="AlphaFoldDB" id="A0A8H3EY20"/>